<dbReference type="InterPro" id="IPR011761">
    <property type="entry name" value="ATP-grasp"/>
</dbReference>
<dbReference type="InterPro" id="IPR053191">
    <property type="entry name" value="DcsG_Biosynth_Enzyme"/>
</dbReference>
<protein>
    <submittedName>
        <fullName evidence="2">Unannotated protein</fullName>
    </submittedName>
</protein>
<dbReference type="AlphaFoldDB" id="A0A6J6I8I3"/>
<dbReference type="EMBL" id="CAEZVB010000041">
    <property type="protein sequence ID" value="CAB4622781.1"/>
    <property type="molecule type" value="Genomic_DNA"/>
</dbReference>
<dbReference type="SUPFAM" id="SSF56059">
    <property type="entry name" value="Glutathione synthetase ATP-binding domain-like"/>
    <property type="match status" value="1"/>
</dbReference>
<name>A0A6J6I8I3_9ZZZZ</name>
<dbReference type="GO" id="GO:0005524">
    <property type="term" value="F:ATP binding"/>
    <property type="evidence" value="ECO:0007669"/>
    <property type="project" value="InterPro"/>
</dbReference>
<dbReference type="PANTHER" id="PTHR39217:SF1">
    <property type="entry name" value="GLUTATHIONE SYNTHETASE"/>
    <property type="match status" value="1"/>
</dbReference>
<gene>
    <name evidence="2" type="ORF">UFOPK1908_00944</name>
    <name evidence="3" type="ORF">UFOPK2282_00641</name>
    <name evidence="4" type="ORF">UFOPK3576_01054</name>
</gene>
<accession>A0A6J6I8I3</accession>
<dbReference type="GO" id="GO:0046872">
    <property type="term" value="F:metal ion binding"/>
    <property type="evidence" value="ECO:0007669"/>
    <property type="project" value="InterPro"/>
</dbReference>
<evidence type="ECO:0000313" key="3">
    <source>
        <dbReference type="EMBL" id="CAB4662573.1"/>
    </source>
</evidence>
<dbReference type="PANTHER" id="PTHR39217">
    <property type="match status" value="1"/>
</dbReference>
<evidence type="ECO:0000313" key="2">
    <source>
        <dbReference type="EMBL" id="CAB4622781.1"/>
    </source>
</evidence>
<sequence>MSPTTNTAPLIAIVTCAAFAELDPDDQLLLPALTSQGLKYEIAVWDDSTVQWDRFDLILIRSTWDYSPRRDEFMSWLNRVSALTTLLNPVTVITWSSDKHYLNDLAAAGVPTVPTKFFEIGDALEIPDCEFVIKPSISAGSRDTYRLSADKHREAQDAMQSIHASGRSVMVQPYLKSVDTAAETALIFLAGEFSHAIRKGPLLQLDNAAQEFHGGLFIKEEITVRIATSTQLEVAHDALSIAPTGWLYARVDLIDDDHGNPVVLELEMVEPSLFFEVDANPRTGAPGRLAQAIAQFCQK</sequence>
<evidence type="ECO:0000259" key="1">
    <source>
        <dbReference type="PROSITE" id="PS50975"/>
    </source>
</evidence>
<dbReference type="EMBL" id="CAEZWR010000058">
    <property type="protein sequence ID" value="CAB4662573.1"/>
    <property type="molecule type" value="Genomic_DNA"/>
</dbReference>
<feature type="domain" description="ATP-grasp" evidence="1">
    <location>
        <begin position="102"/>
        <end position="298"/>
    </location>
</feature>
<organism evidence="2">
    <name type="scientific">freshwater metagenome</name>
    <dbReference type="NCBI Taxonomy" id="449393"/>
    <lineage>
        <taxon>unclassified sequences</taxon>
        <taxon>metagenomes</taxon>
        <taxon>ecological metagenomes</taxon>
    </lineage>
</organism>
<dbReference type="PROSITE" id="PS50975">
    <property type="entry name" value="ATP_GRASP"/>
    <property type="match status" value="1"/>
</dbReference>
<evidence type="ECO:0000313" key="4">
    <source>
        <dbReference type="EMBL" id="CAB4910179.1"/>
    </source>
</evidence>
<dbReference type="EMBL" id="CAFBMO010000042">
    <property type="protein sequence ID" value="CAB4910179.1"/>
    <property type="molecule type" value="Genomic_DNA"/>
</dbReference>
<proteinExistence type="predicted"/>
<reference evidence="2" key="1">
    <citation type="submission" date="2020-05" db="EMBL/GenBank/DDBJ databases">
        <authorList>
            <person name="Chiriac C."/>
            <person name="Salcher M."/>
            <person name="Ghai R."/>
            <person name="Kavagutti S V."/>
        </authorList>
    </citation>
    <scope>NUCLEOTIDE SEQUENCE</scope>
</reference>